<keyword evidence="6" id="KW-0460">Magnesium</keyword>
<dbReference type="EMBL" id="FPKR01000003">
    <property type="protein sequence ID" value="SFZ73840.1"/>
    <property type="molecule type" value="Genomic_DNA"/>
</dbReference>
<dbReference type="AlphaFoldDB" id="A0A1K2HAL2"/>
<keyword evidence="4" id="KW-0547">Nucleotide-binding</keyword>
<evidence type="ECO:0000256" key="6">
    <source>
        <dbReference type="ARBA" id="ARBA00022842"/>
    </source>
</evidence>
<evidence type="ECO:0000256" key="7">
    <source>
        <dbReference type="PROSITE-ProRule" id="PRU01331"/>
    </source>
</evidence>
<name>A0A1K2HAL2_9NEIS</name>
<organism evidence="10 11">
    <name type="scientific">Chitinimonas taiwanensis DSM 18899</name>
    <dbReference type="NCBI Taxonomy" id="1121279"/>
    <lineage>
        <taxon>Bacteria</taxon>
        <taxon>Pseudomonadati</taxon>
        <taxon>Pseudomonadota</taxon>
        <taxon>Betaproteobacteria</taxon>
        <taxon>Neisseriales</taxon>
        <taxon>Chitinibacteraceae</taxon>
        <taxon>Chitinimonas</taxon>
    </lineage>
</organism>
<feature type="domain" description="GS catalytic" evidence="9">
    <location>
        <begin position="111"/>
        <end position="445"/>
    </location>
</feature>
<dbReference type="Proteomes" id="UP000186513">
    <property type="component" value="Unassembled WGS sequence"/>
</dbReference>
<dbReference type="SUPFAM" id="SSF54368">
    <property type="entry name" value="Glutamine synthetase, N-terminal domain"/>
    <property type="match status" value="1"/>
</dbReference>
<dbReference type="InterPro" id="IPR027303">
    <property type="entry name" value="Gln_synth_gly_rich_site"/>
</dbReference>
<evidence type="ECO:0000313" key="11">
    <source>
        <dbReference type="Proteomes" id="UP000186513"/>
    </source>
</evidence>
<proteinExistence type="inferred from homology"/>
<reference evidence="10 11" key="1">
    <citation type="submission" date="2016-11" db="EMBL/GenBank/DDBJ databases">
        <authorList>
            <person name="Jaros S."/>
            <person name="Januszkiewicz K."/>
            <person name="Wedrychowicz H."/>
        </authorList>
    </citation>
    <scope>NUCLEOTIDE SEQUENCE [LARGE SCALE GENOMIC DNA]</scope>
    <source>
        <strain evidence="10 11">DSM 18899</strain>
    </source>
</reference>
<dbReference type="InterPro" id="IPR014746">
    <property type="entry name" value="Gln_synth/guanido_kin_cat_dom"/>
</dbReference>
<dbReference type="RefSeq" id="WP_072427529.1">
    <property type="nucleotide sequence ID" value="NZ_FPKR01000003.1"/>
</dbReference>
<evidence type="ECO:0000256" key="4">
    <source>
        <dbReference type="ARBA" id="ARBA00022741"/>
    </source>
</evidence>
<dbReference type="FunFam" id="3.30.590.10:FF:000005">
    <property type="entry name" value="Probable glutamine synthetase"/>
    <property type="match status" value="1"/>
</dbReference>
<accession>A0A1K2HAL2</accession>
<evidence type="ECO:0000256" key="5">
    <source>
        <dbReference type="ARBA" id="ARBA00022840"/>
    </source>
</evidence>
<evidence type="ECO:0000256" key="2">
    <source>
        <dbReference type="ARBA" id="ARBA00009897"/>
    </source>
</evidence>
<dbReference type="PROSITE" id="PS51987">
    <property type="entry name" value="GS_CATALYTIC"/>
    <property type="match status" value="1"/>
</dbReference>
<comment type="similarity">
    <text evidence="2 7 8">Belongs to the glutamine synthetase family.</text>
</comment>
<dbReference type="GO" id="GO:0006598">
    <property type="term" value="P:polyamine catabolic process"/>
    <property type="evidence" value="ECO:0007669"/>
    <property type="project" value="TreeGrafter"/>
</dbReference>
<dbReference type="SUPFAM" id="SSF55931">
    <property type="entry name" value="Glutamine synthetase/guanido kinase"/>
    <property type="match status" value="1"/>
</dbReference>
<dbReference type="PROSITE" id="PS00181">
    <property type="entry name" value="GLNA_ATP"/>
    <property type="match status" value="1"/>
</dbReference>
<dbReference type="PANTHER" id="PTHR43785">
    <property type="entry name" value="GAMMA-GLUTAMYLPUTRESCINE SYNTHETASE"/>
    <property type="match status" value="1"/>
</dbReference>
<dbReference type="PANTHER" id="PTHR43785:SF3">
    <property type="entry name" value="GS CATALYTIC DOMAIN-CONTAINING PROTEIN"/>
    <property type="match status" value="1"/>
</dbReference>
<evidence type="ECO:0000259" key="9">
    <source>
        <dbReference type="PROSITE" id="PS51987"/>
    </source>
</evidence>
<dbReference type="GO" id="GO:0004356">
    <property type="term" value="F:glutamine synthetase activity"/>
    <property type="evidence" value="ECO:0007669"/>
    <property type="project" value="InterPro"/>
</dbReference>
<dbReference type="SMART" id="SM01230">
    <property type="entry name" value="Gln-synt_C"/>
    <property type="match status" value="1"/>
</dbReference>
<dbReference type="Gene3D" id="3.30.590.10">
    <property type="entry name" value="Glutamine synthetase/guanido kinase, catalytic domain"/>
    <property type="match status" value="1"/>
</dbReference>
<dbReference type="OrthoDB" id="9807095at2"/>
<comment type="cofactor">
    <cofactor evidence="1">
        <name>Mg(2+)</name>
        <dbReference type="ChEBI" id="CHEBI:18420"/>
    </cofactor>
</comment>
<dbReference type="STRING" id="1121279.SAMN02745887_01001"/>
<dbReference type="GO" id="GO:0006542">
    <property type="term" value="P:glutamine biosynthetic process"/>
    <property type="evidence" value="ECO:0007669"/>
    <property type="project" value="InterPro"/>
</dbReference>
<dbReference type="GO" id="GO:0005524">
    <property type="term" value="F:ATP binding"/>
    <property type="evidence" value="ECO:0007669"/>
    <property type="project" value="UniProtKB-KW"/>
</dbReference>
<evidence type="ECO:0000256" key="8">
    <source>
        <dbReference type="RuleBase" id="RU000384"/>
    </source>
</evidence>
<evidence type="ECO:0000256" key="1">
    <source>
        <dbReference type="ARBA" id="ARBA00001946"/>
    </source>
</evidence>
<sequence>MNERLVQFLKEHQIHEVECVIPDMTGVARGKIVPRNLFLAEDTMKMSKAALMLTVNGEFADYERFAGANDPDMVCVPDANTIRMVPWAIEQVAVVIHDCQDFDGRHVGISPRAVLRKVLKLYENKGWRPVVAPEMEFYLIAQNSNPHEPLRPPVGRAGRTEVGRQSFSIDAVNDFDPFFQELSTFCEAANLGVETLIHEVGAGQMEINFSHGDALDLADRVFLFKRAVRETAYRHKIFATFMAKPMENEPGSAMHIHQSIVDIQSGENIFSNADGTASQLFFSHIAGMQKYLPQAMPMFAPYVNSYRRLSRHTAAPINVRWGYDNRTCGIRIPNSGPAARRLENRVPGVDVNPYLAMAATLACGYLGMVEKLQPSEPMSDSAYSLDYELPRSLEDAVELMQACEALQEVLGTEFVEAFCNVKEKEFETFNRGITAWEREHLQLHV</sequence>
<keyword evidence="3" id="KW-0436">Ligase</keyword>
<dbReference type="InterPro" id="IPR008146">
    <property type="entry name" value="Gln_synth_cat_dom"/>
</dbReference>
<dbReference type="InterPro" id="IPR036651">
    <property type="entry name" value="Gln_synt_N_sf"/>
</dbReference>
<evidence type="ECO:0000313" key="10">
    <source>
        <dbReference type="EMBL" id="SFZ73840.1"/>
    </source>
</evidence>
<evidence type="ECO:0000256" key="3">
    <source>
        <dbReference type="ARBA" id="ARBA00022598"/>
    </source>
</evidence>
<keyword evidence="11" id="KW-1185">Reference proteome</keyword>
<dbReference type="Pfam" id="PF00120">
    <property type="entry name" value="Gln-synt_C"/>
    <property type="match status" value="1"/>
</dbReference>
<protein>
    <submittedName>
        <fullName evidence="10">Glutamine synthetase</fullName>
    </submittedName>
</protein>
<gene>
    <name evidence="10" type="ORF">SAMN02745887_01001</name>
</gene>
<dbReference type="Gene3D" id="3.10.20.70">
    <property type="entry name" value="Glutamine synthetase, N-terminal domain"/>
    <property type="match status" value="1"/>
</dbReference>
<keyword evidence="5" id="KW-0067">ATP-binding</keyword>